<gene>
    <name evidence="4" type="ORF">MG292_00110</name>
</gene>
<sequence>MKYIFTVILALIIHISTCYGQTNKENEANKKIDRYLSALESVGFSGSVLVEINGKKVIAKGYGFCDAETQITNSPKTIFDIGSITKQFTAAAILKLEMQGKLSTNDKISKFFDKIPSDKQQITIHDLLRHQSGLISNVGRDFEKISEKEFLENVFNSELLFPVGTNFSYSNIGYSLLAMIIEKTSNKSYETYLYENLWKPSQMKMTGYTRPSYDKNYIAVGYENDNKVWGKPTEKEWDTVSPYWHLKGNGGILSTTEDLYKWHKCLLSEKILSNDAKQKLYHPKLRPEETENSYYAYGWDVSKTNRNTTQVWHNGTNRIFYADFLRFIDEKVTFIMLSNKSHPNFNNLNFEMARIVFNPNFIPEIPIADNAENRNFSNNIIKTISEFGIEKAKEEYAKKKSTEQLLEFLMREEGFKHIDNGKPEIAVQIFEMNVFVYPKSAKALQGLGEGYMETGKNELALKYLKESLAINPDNPFVSRLIKQLDK</sequence>
<evidence type="ECO:0000256" key="2">
    <source>
        <dbReference type="SAM" id="SignalP"/>
    </source>
</evidence>
<dbReference type="InterPro" id="IPR012338">
    <property type="entry name" value="Beta-lactam/transpept-like"/>
</dbReference>
<dbReference type="SMART" id="SM00028">
    <property type="entry name" value="TPR"/>
    <property type="match status" value="1"/>
</dbReference>
<reference evidence="4 5" key="2">
    <citation type="submission" date="2023-06" db="EMBL/GenBank/DDBJ databases">
        <title>Complete Genome Sequence of Flavobacterium keumense K3R-10.</title>
        <authorList>
            <person name="Jeong H."/>
            <person name="Jhang S.Y."/>
            <person name="Kim J.N."/>
        </authorList>
    </citation>
    <scope>NUCLEOTIDE SEQUENCE [LARGE SCALE GENOMIC DNA]</scope>
    <source>
        <strain evidence="4 5">K3R-10</strain>
    </source>
</reference>
<dbReference type="PANTHER" id="PTHR46825:SF9">
    <property type="entry name" value="BETA-LACTAMASE-RELATED DOMAIN-CONTAINING PROTEIN"/>
    <property type="match status" value="1"/>
</dbReference>
<dbReference type="PROSITE" id="PS50293">
    <property type="entry name" value="TPR_REGION"/>
    <property type="match status" value="1"/>
</dbReference>
<feature type="domain" description="Beta-lactamase-related" evidence="3">
    <location>
        <begin position="46"/>
        <end position="345"/>
    </location>
</feature>
<dbReference type="InterPro" id="IPR050491">
    <property type="entry name" value="AmpC-like"/>
</dbReference>
<dbReference type="GO" id="GO:0016787">
    <property type="term" value="F:hydrolase activity"/>
    <property type="evidence" value="ECO:0007669"/>
    <property type="project" value="UniProtKB-KW"/>
</dbReference>
<keyword evidence="1" id="KW-0802">TPR repeat</keyword>
<dbReference type="InterPro" id="IPR001466">
    <property type="entry name" value="Beta-lactam-related"/>
</dbReference>
<evidence type="ECO:0000313" key="5">
    <source>
        <dbReference type="Proteomes" id="UP001232117"/>
    </source>
</evidence>
<proteinExistence type="predicted"/>
<dbReference type="Proteomes" id="UP001232117">
    <property type="component" value="Chromosome"/>
</dbReference>
<dbReference type="InterPro" id="IPR019734">
    <property type="entry name" value="TPR_rpt"/>
</dbReference>
<evidence type="ECO:0000259" key="3">
    <source>
        <dbReference type="Pfam" id="PF00144"/>
    </source>
</evidence>
<dbReference type="PROSITE" id="PS50005">
    <property type="entry name" value="TPR"/>
    <property type="match status" value="1"/>
</dbReference>
<name>A0ABY8N4U6_9FLAO</name>
<dbReference type="Gene3D" id="3.40.710.10">
    <property type="entry name" value="DD-peptidase/beta-lactamase superfamily"/>
    <property type="match status" value="1"/>
</dbReference>
<reference evidence="4 5" key="1">
    <citation type="submission" date="2022-02" db="EMBL/GenBank/DDBJ databases">
        <authorList>
            <person name="Cha I.-T."/>
            <person name="Lee K.-E."/>
            <person name="Park S.-J."/>
        </authorList>
    </citation>
    <scope>NUCLEOTIDE SEQUENCE [LARGE SCALE GENOMIC DNA]</scope>
    <source>
        <strain evidence="4 5">K3R-10</strain>
    </source>
</reference>
<dbReference type="SUPFAM" id="SSF56601">
    <property type="entry name" value="beta-lactamase/transpeptidase-like"/>
    <property type="match status" value="1"/>
</dbReference>
<dbReference type="EMBL" id="CP092332">
    <property type="protein sequence ID" value="WGK94670.1"/>
    <property type="molecule type" value="Genomic_DNA"/>
</dbReference>
<keyword evidence="5" id="KW-1185">Reference proteome</keyword>
<dbReference type="SUPFAM" id="SSF48452">
    <property type="entry name" value="TPR-like"/>
    <property type="match status" value="1"/>
</dbReference>
<accession>A0ABY8N4U6</accession>
<dbReference type="InterPro" id="IPR011990">
    <property type="entry name" value="TPR-like_helical_dom_sf"/>
</dbReference>
<keyword evidence="2" id="KW-0732">Signal</keyword>
<dbReference type="Pfam" id="PF00144">
    <property type="entry name" value="Beta-lactamase"/>
    <property type="match status" value="1"/>
</dbReference>
<dbReference type="Gene3D" id="1.25.40.10">
    <property type="entry name" value="Tetratricopeptide repeat domain"/>
    <property type="match status" value="1"/>
</dbReference>
<keyword evidence="4" id="KW-0378">Hydrolase</keyword>
<evidence type="ECO:0000256" key="1">
    <source>
        <dbReference type="PROSITE-ProRule" id="PRU00339"/>
    </source>
</evidence>
<feature type="chain" id="PRO_5045859069" evidence="2">
    <location>
        <begin position="21"/>
        <end position="486"/>
    </location>
</feature>
<feature type="repeat" description="TPR" evidence="1">
    <location>
        <begin position="441"/>
        <end position="474"/>
    </location>
</feature>
<dbReference type="PANTHER" id="PTHR46825">
    <property type="entry name" value="D-ALANYL-D-ALANINE-CARBOXYPEPTIDASE/ENDOPEPTIDASE AMPH"/>
    <property type="match status" value="1"/>
</dbReference>
<evidence type="ECO:0000313" key="4">
    <source>
        <dbReference type="EMBL" id="WGK94670.1"/>
    </source>
</evidence>
<feature type="signal peptide" evidence="2">
    <location>
        <begin position="1"/>
        <end position="20"/>
    </location>
</feature>
<dbReference type="RefSeq" id="WP_264532600.1">
    <property type="nucleotide sequence ID" value="NZ_CP092332.1"/>
</dbReference>
<protein>
    <submittedName>
        <fullName evidence="4">Serine hydrolase</fullName>
    </submittedName>
</protein>
<organism evidence="4 5">
    <name type="scientific">Flavobacterium keumense</name>
    <dbReference type="NCBI Taxonomy" id="1306518"/>
    <lineage>
        <taxon>Bacteria</taxon>
        <taxon>Pseudomonadati</taxon>
        <taxon>Bacteroidota</taxon>
        <taxon>Flavobacteriia</taxon>
        <taxon>Flavobacteriales</taxon>
        <taxon>Flavobacteriaceae</taxon>
        <taxon>Flavobacterium</taxon>
    </lineage>
</organism>